<organism evidence="1">
    <name type="scientific">Arundo donax</name>
    <name type="common">Giant reed</name>
    <name type="synonym">Donax arundinaceus</name>
    <dbReference type="NCBI Taxonomy" id="35708"/>
    <lineage>
        <taxon>Eukaryota</taxon>
        <taxon>Viridiplantae</taxon>
        <taxon>Streptophyta</taxon>
        <taxon>Embryophyta</taxon>
        <taxon>Tracheophyta</taxon>
        <taxon>Spermatophyta</taxon>
        <taxon>Magnoliopsida</taxon>
        <taxon>Liliopsida</taxon>
        <taxon>Poales</taxon>
        <taxon>Poaceae</taxon>
        <taxon>PACMAD clade</taxon>
        <taxon>Arundinoideae</taxon>
        <taxon>Arundineae</taxon>
        <taxon>Arundo</taxon>
    </lineage>
</organism>
<evidence type="ECO:0000313" key="1">
    <source>
        <dbReference type="EMBL" id="JAE09703.1"/>
    </source>
</evidence>
<dbReference type="EMBL" id="GBRH01188193">
    <property type="protein sequence ID" value="JAE09703.1"/>
    <property type="molecule type" value="Transcribed_RNA"/>
</dbReference>
<dbReference type="AlphaFoldDB" id="A0A0A9FN29"/>
<proteinExistence type="predicted"/>
<sequence>MESHTMAAMNTRICYIKLCRLLRFPDKMSKFLNL</sequence>
<reference evidence="1" key="1">
    <citation type="submission" date="2014-09" db="EMBL/GenBank/DDBJ databases">
        <authorList>
            <person name="Magalhaes I.L.F."/>
            <person name="Oliveira U."/>
            <person name="Santos F.R."/>
            <person name="Vidigal T.H.D.A."/>
            <person name="Brescovit A.D."/>
            <person name="Santos A.J."/>
        </authorList>
    </citation>
    <scope>NUCLEOTIDE SEQUENCE</scope>
    <source>
        <tissue evidence="1">Shoot tissue taken approximately 20 cm above the soil surface</tissue>
    </source>
</reference>
<protein>
    <submittedName>
        <fullName evidence="1">Uncharacterized protein</fullName>
    </submittedName>
</protein>
<accession>A0A0A9FN29</accession>
<reference evidence="1" key="2">
    <citation type="journal article" date="2015" name="Data Brief">
        <title>Shoot transcriptome of the giant reed, Arundo donax.</title>
        <authorList>
            <person name="Barrero R.A."/>
            <person name="Guerrero F.D."/>
            <person name="Moolhuijzen P."/>
            <person name="Goolsby J.A."/>
            <person name="Tidwell J."/>
            <person name="Bellgard S.E."/>
            <person name="Bellgard M.I."/>
        </authorList>
    </citation>
    <scope>NUCLEOTIDE SEQUENCE</scope>
    <source>
        <tissue evidence="1">Shoot tissue taken approximately 20 cm above the soil surface</tissue>
    </source>
</reference>
<name>A0A0A9FN29_ARUDO</name>